<dbReference type="AlphaFoldDB" id="A0A165ZHK5"/>
<dbReference type="EMBL" id="LMCB01000012">
    <property type="protein sequence ID" value="KZL19905.1"/>
    <property type="molecule type" value="Genomic_DNA"/>
</dbReference>
<evidence type="ECO:0000313" key="2">
    <source>
        <dbReference type="Proteomes" id="UP000076577"/>
    </source>
</evidence>
<organism evidence="1 2">
    <name type="scientific">Pseudovibrio axinellae</name>
    <dbReference type="NCBI Taxonomy" id="989403"/>
    <lineage>
        <taxon>Bacteria</taxon>
        <taxon>Pseudomonadati</taxon>
        <taxon>Pseudomonadota</taxon>
        <taxon>Alphaproteobacteria</taxon>
        <taxon>Hyphomicrobiales</taxon>
        <taxon>Stappiaceae</taxon>
        <taxon>Pseudovibrio</taxon>
    </lineage>
</organism>
<proteinExistence type="predicted"/>
<gene>
    <name evidence="1" type="ORF">PsAD2_01727</name>
</gene>
<sequence>MKNGHLSFVRFLGLSFYDKVPDAKTELTPISGPPGGKIFQGLRLGQGIFY</sequence>
<keyword evidence="2" id="KW-1185">Reference proteome</keyword>
<name>A0A165ZHK5_9HYPH</name>
<comment type="caution">
    <text evidence="1">The sequence shown here is derived from an EMBL/GenBank/DDBJ whole genome shotgun (WGS) entry which is preliminary data.</text>
</comment>
<evidence type="ECO:0008006" key="3">
    <source>
        <dbReference type="Google" id="ProtNLM"/>
    </source>
</evidence>
<dbReference type="Proteomes" id="UP000076577">
    <property type="component" value="Unassembled WGS sequence"/>
</dbReference>
<protein>
    <recommendedName>
        <fullName evidence="3">Transposase InsH N-terminal domain-containing protein</fullName>
    </recommendedName>
</protein>
<evidence type="ECO:0000313" key="1">
    <source>
        <dbReference type="EMBL" id="KZL19905.1"/>
    </source>
</evidence>
<dbReference type="PATRIC" id="fig|989403.3.peg.1842"/>
<reference evidence="1 2" key="1">
    <citation type="journal article" date="2016" name="Front. Microbiol.">
        <title>Comparative Genomic Analysis Reveals a Diverse Repertoire of Genes Involved in Prokaryote-Eukaryote Interactions within the Pseudovibrio Genus.</title>
        <authorList>
            <person name="Romano S."/>
            <person name="Fernandez-Guerra A."/>
            <person name="Reen F.J."/>
            <person name="Glockner F.O."/>
            <person name="Crowley S.P."/>
            <person name="O'Sullivan O."/>
            <person name="Cotter P.D."/>
            <person name="Adams C."/>
            <person name="Dobson A.D."/>
            <person name="O'Gara F."/>
        </authorList>
    </citation>
    <scope>NUCLEOTIDE SEQUENCE [LARGE SCALE GENOMIC DNA]</scope>
    <source>
        <strain evidence="1 2">Ad2</strain>
    </source>
</reference>
<accession>A0A165ZHK5</accession>